<dbReference type="KEGG" id="npy:NPRO_08640"/>
<feature type="region of interest" description="Disordered" evidence="1">
    <location>
        <begin position="136"/>
        <end position="164"/>
    </location>
</feature>
<reference evidence="2" key="1">
    <citation type="journal article" name="DNA Res.">
        <title>The physiological potential of anammox bacteria as revealed by their core genome structure.</title>
        <authorList>
            <person name="Okubo T."/>
            <person name="Toyoda A."/>
            <person name="Fukuhara K."/>
            <person name="Uchiyama I."/>
            <person name="Harigaya Y."/>
            <person name="Kuroiwa M."/>
            <person name="Suzuki T."/>
            <person name="Murakami Y."/>
            <person name="Suwa Y."/>
            <person name="Takami H."/>
        </authorList>
    </citation>
    <scope>NUCLEOTIDE SEQUENCE</scope>
    <source>
        <strain evidence="2">317325-2</strain>
    </source>
</reference>
<evidence type="ECO:0000256" key="1">
    <source>
        <dbReference type="SAM" id="MobiDB-lite"/>
    </source>
</evidence>
<gene>
    <name evidence="2" type="ORF">NPRO_08640</name>
</gene>
<feature type="compositionally biased region" description="Polar residues" evidence="1">
    <location>
        <begin position="136"/>
        <end position="149"/>
    </location>
</feature>
<feature type="region of interest" description="Disordered" evidence="1">
    <location>
        <begin position="21"/>
        <end position="72"/>
    </location>
</feature>
<dbReference type="AlphaFoldDB" id="A0A809R711"/>
<evidence type="ECO:0008006" key="4">
    <source>
        <dbReference type="Google" id="ProtNLM"/>
    </source>
</evidence>
<feature type="compositionally biased region" description="Pro residues" evidence="1">
    <location>
        <begin position="52"/>
        <end position="66"/>
    </location>
</feature>
<accession>A0A809R711</accession>
<protein>
    <recommendedName>
        <fullName evidence="4">Lipoprotein</fullName>
    </recommendedName>
</protein>
<sequence length="299" mass="32139">MVNSRSITILCVGALVLAGCSSKKPDDTKPNAVGSNSPKPGVDSPIPEGLLPSPPEFAEPSEPPPKGSKGWTKTELAAAQLADEVAGAMANLNGVYGEARTLILTAAGKGQHKSVIRIADAKHFHVDYFVGKEAPSSASLKSDGTTKASFSGKGVTDQTPVGTASADANLTDTELVEKWPYEFSRLMFRGLVDGKDAWKPVLMGLARGEGGFETTVEERERKVGDKIVRNFRVLAVRKASSAKKLGECTIEMVFDADRKLPVTIRVDRKDAKGSPYRLHWSAGWNFNQKFDAKVFQFAS</sequence>
<evidence type="ECO:0000313" key="2">
    <source>
        <dbReference type="EMBL" id="BBO23269.1"/>
    </source>
</evidence>
<dbReference type="PROSITE" id="PS51257">
    <property type="entry name" value="PROKAR_LIPOPROTEIN"/>
    <property type="match status" value="1"/>
</dbReference>
<dbReference type="EMBL" id="AP021858">
    <property type="protein sequence ID" value="BBO23269.1"/>
    <property type="molecule type" value="Genomic_DNA"/>
</dbReference>
<organism evidence="2 3">
    <name type="scientific">Candidatus Nitrosymbiomonas proteolyticus</name>
    <dbReference type="NCBI Taxonomy" id="2608984"/>
    <lineage>
        <taxon>Bacteria</taxon>
        <taxon>Bacillati</taxon>
        <taxon>Armatimonadota</taxon>
        <taxon>Armatimonadota incertae sedis</taxon>
        <taxon>Candidatus Nitrosymbiomonas</taxon>
    </lineage>
</organism>
<dbReference type="Proteomes" id="UP000662873">
    <property type="component" value="Chromosome"/>
</dbReference>
<evidence type="ECO:0000313" key="3">
    <source>
        <dbReference type="Proteomes" id="UP000662873"/>
    </source>
</evidence>
<proteinExistence type="predicted"/>
<name>A0A809R711_9BACT</name>